<dbReference type="InterPro" id="IPR037185">
    <property type="entry name" value="EmrE-like"/>
</dbReference>
<accession>A0ABT6GHJ2</accession>
<evidence type="ECO:0000256" key="5">
    <source>
        <dbReference type="ARBA" id="ARBA00023136"/>
    </source>
</evidence>
<reference evidence="8 9" key="1">
    <citation type="submission" date="2023-03" db="EMBL/GenBank/DDBJ databases">
        <title>Strain FZY0004 represents a novel species in the genus Thalassospira isolated from seawater.</title>
        <authorList>
            <person name="Fu Z.-Y."/>
        </authorList>
    </citation>
    <scope>NUCLEOTIDE SEQUENCE [LARGE SCALE GENOMIC DNA]</scope>
    <source>
        <strain evidence="8 9">FZY0004</strain>
    </source>
</reference>
<dbReference type="Pfam" id="PF00892">
    <property type="entry name" value="EamA"/>
    <property type="match status" value="2"/>
</dbReference>
<comment type="similarity">
    <text evidence="2">Belongs to the drug/metabolite transporter (DMT) superfamily. 10 TMS drug/metabolite exporter (DME) (TC 2.A.7.3) family.</text>
</comment>
<dbReference type="Proteomes" id="UP001529180">
    <property type="component" value="Unassembled WGS sequence"/>
</dbReference>
<keyword evidence="9" id="KW-1185">Reference proteome</keyword>
<evidence type="ECO:0000256" key="2">
    <source>
        <dbReference type="ARBA" id="ARBA00009853"/>
    </source>
</evidence>
<gene>
    <name evidence="8" type="ORF">P7680_20940</name>
</gene>
<feature type="transmembrane region" description="Helical" evidence="6">
    <location>
        <begin position="188"/>
        <end position="207"/>
    </location>
</feature>
<name>A0ABT6GHJ2_9PROT</name>
<proteinExistence type="inferred from homology"/>
<dbReference type="PANTHER" id="PTHR22911">
    <property type="entry name" value="ACYL-MALONYL CONDENSING ENZYME-RELATED"/>
    <property type="match status" value="1"/>
</dbReference>
<dbReference type="EMBL" id="JARSBO010000013">
    <property type="protein sequence ID" value="MDG4721485.1"/>
    <property type="molecule type" value="Genomic_DNA"/>
</dbReference>
<evidence type="ECO:0000256" key="6">
    <source>
        <dbReference type="SAM" id="Phobius"/>
    </source>
</evidence>
<evidence type="ECO:0000256" key="3">
    <source>
        <dbReference type="ARBA" id="ARBA00022692"/>
    </source>
</evidence>
<keyword evidence="4 6" id="KW-1133">Transmembrane helix</keyword>
<feature type="transmembrane region" description="Helical" evidence="6">
    <location>
        <begin position="20"/>
        <end position="40"/>
    </location>
</feature>
<feature type="transmembrane region" description="Helical" evidence="6">
    <location>
        <begin position="158"/>
        <end position="176"/>
    </location>
</feature>
<keyword evidence="5 6" id="KW-0472">Membrane</keyword>
<feature type="transmembrane region" description="Helical" evidence="6">
    <location>
        <begin position="213"/>
        <end position="232"/>
    </location>
</feature>
<dbReference type="RefSeq" id="WP_114103901.1">
    <property type="nucleotide sequence ID" value="NZ_JARSBO010000013.1"/>
</dbReference>
<feature type="transmembrane region" description="Helical" evidence="6">
    <location>
        <begin position="244"/>
        <end position="264"/>
    </location>
</feature>
<evidence type="ECO:0000313" key="8">
    <source>
        <dbReference type="EMBL" id="MDG4721485.1"/>
    </source>
</evidence>
<feature type="transmembrane region" description="Helical" evidence="6">
    <location>
        <begin position="77"/>
        <end position="101"/>
    </location>
</feature>
<feature type="domain" description="EamA" evidence="7">
    <location>
        <begin position="18"/>
        <end position="148"/>
    </location>
</feature>
<evidence type="ECO:0000256" key="4">
    <source>
        <dbReference type="ARBA" id="ARBA00022989"/>
    </source>
</evidence>
<evidence type="ECO:0000259" key="7">
    <source>
        <dbReference type="Pfam" id="PF00892"/>
    </source>
</evidence>
<evidence type="ECO:0000313" key="9">
    <source>
        <dbReference type="Proteomes" id="UP001529180"/>
    </source>
</evidence>
<dbReference type="PROSITE" id="PS51257">
    <property type="entry name" value="PROKAR_LIPOPROTEIN"/>
    <property type="match status" value="1"/>
</dbReference>
<dbReference type="InterPro" id="IPR000620">
    <property type="entry name" value="EamA_dom"/>
</dbReference>
<feature type="transmembrane region" description="Helical" evidence="6">
    <location>
        <begin position="46"/>
        <end position="65"/>
    </location>
</feature>
<protein>
    <submittedName>
        <fullName evidence="8">DMT family transporter</fullName>
    </submittedName>
</protein>
<dbReference type="SUPFAM" id="SSF103481">
    <property type="entry name" value="Multidrug resistance efflux transporter EmrE"/>
    <property type="match status" value="2"/>
</dbReference>
<evidence type="ECO:0000256" key="1">
    <source>
        <dbReference type="ARBA" id="ARBA00004141"/>
    </source>
</evidence>
<comment type="caution">
    <text evidence="8">The sequence shown here is derived from an EMBL/GenBank/DDBJ whole genome shotgun (WGS) entry which is preliminary data.</text>
</comment>
<organism evidence="8 9">
    <name type="scientific">Thalassospira aquimaris</name>
    <dbReference type="NCBI Taxonomy" id="3037796"/>
    <lineage>
        <taxon>Bacteria</taxon>
        <taxon>Pseudomonadati</taxon>
        <taxon>Pseudomonadota</taxon>
        <taxon>Alphaproteobacteria</taxon>
        <taxon>Rhodospirillales</taxon>
        <taxon>Thalassospiraceae</taxon>
        <taxon>Thalassospira</taxon>
    </lineage>
</organism>
<sequence length="321" mass="34897">MPGVVRTWFERQPASIRASFFALAAAILAACFTLTIRFATAELHPYQAVFLRFAFGLIMIAPMVIKAGLTSLRTTRLPLFGVRGILSAAEMCLWFMAVLYLPLAEATTLNFTVPLFGTILAALVLRETVRIHRWLAVVIGFVGVGLIIQPGTDAMQPASLLPIAAAMCMACAGMITKRLVSTESTVSMLFYLMIITTPVSLVPALFVWQTPSWGVLGLMAVAALMMNVMQVCNVKALQLADYSFFVGFSYLRLPIIAILALILFGEVPDIWIIPGGAMIIGAAIYVALREHKLARQKTGEDTDAITLPAQDPQGSTIRKDK</sequence>
<feature type="transmembrane region" description="Helical" evidence="6">
    <location>
        <begin position="107"/>
        <end position="125"/>
    </location>
</feature>
<feature type="transmembrane region" description="Helical" evidence="6">
    <location>
        <begin position="134"/>
        <end position="152"/>
    </location>
</feature>
<feature type="transmembrane region" description="Helical" evidence="6">
    <location>
        <begin position="270"/>
        <end position="288"/>
    </location>
</feature>
<comment type="subcellular location">
    <subcellularLocation>
        <location evidence="1">Membrane</location>
        <topology evidence="1">Multi-pass membrane protein</topology>
    </subcellularLocation>
</comment>
<feature type="domain" description="EamA" evidence="7">
    <location>
        <begin position="160"/>
        <end position="286"/>
    </location>
</feature>
<dbReference type="PANTHER" id="PTHR22911:SF6">
    <property type="entry name" value="SOLUTE CARRIER FAMILY 35 MEMBER G1"/>
    <property type="match status" value="1"/>
</dbReference>
<keyword evidence="3 6" id="KW-0812">Transmembrane</keyword>